<keyword evidence="6 7" id="KW-0694">RNA-binding</keyword>
<dbReference type="PANTHER" id="PTHR22807">
    <property type="entry name" value="NOP2 YEAST -RELATED NOL1/NOP2/FMU SUN DOMAIN-CONTAINING"/>
    <property type="match status" value="1"/>
</dbReference>
<evidence type="ECO:0000256" key="4">
    <source>
        <dbReference type="ARBA" id="ARBA00022679"/>
    </source>
</evidence>
<dbReference type="PROSITE" id="PS51686">
    <property type="entry name" value="SAM_MT_RSMB_NOP"/>
    <property type="match status" value="1"/>
</dbReference>
<dbReference type="PRINTS" id="PR02008">
    <property type="entry name" value="RCMTFAMILY"/>
</dbReference>
<feature type="binding site" evidence="7">
    <location>
        <position position="133"/>
    </location>
    <ligand>
        <name>S-adenosyl-L-methionine</name>
        <dbReference type="ChEBI" id="CHEBI:59789"/>
    </ligand>
</feature>
<gene>
    <name evidence="9" type="ORF">OCV77_08600</name>
</gene>
<name>A0ABT2T2Q6_9FIRM</name>
<feature type="domain" description="SAM-dependent MTase RsmB/NOP-type" evidence="8">
    <location>
        <begin position="10"/>
        <end position="302"/>
    </location>
</feature>
<dbReference type="CDD" id="cd21147">
    <property type="entry name" value="RsmF_methylt_CTD1"/>
    <property type="match status" value="1"/>
</dbReference>
<evidence type="ECO:0000256" key="3">
    <source>
        <dbReference type="ARBA" id="ARBA00022603"/>
    </source>
</evidence>
<evidence type="ECO:0000313" key="10">
    <source>
        <dbReference type="Proteomes" id="UP001652432"/>
    </source>
</evidence>
<dbReference type="InterPro" id="IPR031340">
    <property type="entry name" value="RsmF_methylt_CI"/>
</dbReference>
<dbReference type="NCBIfam" id="TIGR00446">
    <property type="entry name" value="nop2p"/>
    <property type="match status" value="1"/>
</dbReference>
<dbReference type="InterPro" id="IPR011023">
    <property type="entry name" value="Nop2p"/>
</dbReference>
<comment type="caution">
    <text evidence="9">The sequence shown here is derived from an EMBL/GenBank/DDBJ whole genome shotgun (WGS) entry which is preliminary data.</text>
</comment>
<feature type="binding site" evidence="7">
    <location>
        <position position="178"/>
    </location>
    <ligand>
        <name>S-adenosyl-L-methionine</name>
        <dbReference type="ChEBI" id="CHEBI:59789"/>
    </ligand>
</feature>
<dbReference type="CDD" id="cd02440">
    <property type="entry name" value="AdoMet_MTases"/>
    <property type="match status" value="1"/>
</dbReference>
<dbReference type="InterPro" id="IPR027391">
    <property type="entry name" value="Nol1_Nop2_Fmu_2"/>
</dbReference>
<dbReference type="InterPro" id="IPR029063">
    <property type="entry name" value="SAM-dependent_MTases_sf"/>
</dbReference>
<reference evidence="9 10" key="1">
    <citation type="journal article" date="2021" name="ISME Commun">
        <title>Automated analysis of genomic sequences facilitates high-throughput and comprehensive description of bacteria.</title>
        <authorList>
            <person name="Hitch T.C.A."/>
        </authorList>
    </citation>
    <scope>NUCLEOTIDE SEQUENCE [LARGE SCALE GENOMIC DNA]</scope>
    <source>
        <strain evidence="9 10">Sanger_18</strain>
    </source>
</reference>
<keyword evidence="2" id="KW-0963">Cytoplasm</keyword>
<protein>
    <submittedName>
        <fullName evidence="9">RsmF rRNA methyltransferase first C-terminal domain-containing protein</fullName>
    </submittedName>
</protein>
<dbReference type="InterPro" id="IPR031341">
    <property type="entry name" value="Methyltr_RsmF_N"/>
</dbReference>
<organism evidence="9 10">
    <name type="scientific">Suilimivivens aceti</name>
    <dbReference type="NCBI Taxonomy" id="2981774"/>
    <lineage>
        <taxon>Bacteria</taxon>
        <taxon>Bacillati</taxon>
        <taxon>Bacillota</taxon>
        <taxon>Clostridia</taxon>
        <taxon>Lachnospirales</taxon>
        <taxon>Lachnospiraceae</taxon>
        <taxon>Suilimivivens</taxon>
    </lineage>
</organism>
<evidence type="ECO:0000259" key="8">
    <source>
        <dbReference type="PROSITE" id="PS51686"/>
    </source>
</evidence>
<evidence type="ECO:0000313" key="9">
    <source>
        <dbReference type="EMBL" id="MCU6744554.1"/>
    </source>
</evidence>
<keyword evidence="5 7" id="KW-0949">S-adenosyl-L-methionine</keyword>
<evidence type="ECO:0000256" key="7">
    <source>
        <dbReference type="PROSITE-ProRule" id="PRU01023"/>
    </source>
</evidence>
<dbReference type="Pfam" id="PF17126">
    <property type="entry name" value="RsmF_methylt_CI"/>
    <property type="match status" value="1"/>
</dbReference>
<dbReference type="Pfam" id="PF13636">
    <property type="entry name" value="Methyltranf_PUA"/>
    <property type="match status" value="1"/>
</dbReference>
<dbReference type="PROSITE" id="PS01153">
    <property type="entry name" value="NOL1_NOP2_SUN"/>
    <property type="match status" value="1"/>
</dbReference>
<feature type="active site" description="Nucleophile" evidence="7">
    <location>
        <position position="231"/>
    </location>
</feature>
<evidence type="ECO:0000256" key="5">
    <source>
        <dbReference type="ARBA" id="ARBA00022691"/>
    </source>
</evidence>
<keyword evidence="4 7" id="KW-0808">Transferase</keyword>
<dbReference type="Gene3D" id="3.40.50.150">
    <property type="entry name" value="Vaccinia Virus protein VP39"/>
    <property type="match status" value="1"/>
</dbReference>
<dbReference type="InterPro" id="IPR049560">
    <property type="entry name" value="MeTrfase_RsmB-F_NOP2_cat"/>
</dbReference>
<dbReference type="Proteomes" id="UP001652432">
    <property type="component" value="Unassembled WGS sequence"/>
</dbReference>
<feature type="binding site" evidence="7">
    <location>
        <begin position="109"/>
        <end position="115"/>
    </location>
    <ligand>
        <name>S-adenosyl-L-methionine</name>
        <dbReference type="ChEBI" id="CHEBI:59789"/>
    </ligand>
</feature>
<feature type="binding site" evidence="7">
    <location>
        <position position="160"/>
    </location>
    <ligand>
        <name>S-adenosyl-L-methionine</name>
        <dbReference type="ChEBI" id="CHEBI:59789"/>
    </ligand>
</feature>
<dbReference type="GO" id="GO:0032259">
    <property type="term" value="P:methylation"/>
    <property type="evidence" value="ECO:0007669"/>
    <property type="project" value="UniProtKB-KW"/>
</dbReference>
<keyword evidence="10" id="KW-1185">Reference proteome</keyword>
<dbReference type="Pfam" id="PF17125">
    <property type="entry name" value="Methyltr_RsmF_N"/>
    <property type="match status" value="1"/>
</dbReference>
<dbReference type="SUPFAM" id="SSF53335">
    <property type="entry name" value="S-adenosyl-L-methionine-dependent methyltransferases"/>
    <property type="match status" value="1"/>
</dbReference>
<proteinExistence type="inferred from homology"/>
<evidence type="ECO:0000256" key="2">
    <source>
        <dbReference type="ARBA" id="ARBA00022490"/>
    </source>
</evidence>
<dbReference type="Pfam" id="PF01189">
    <property type="entry name" value="Methyltr_RsmB-F"/>
    <property type="match status" value="1"/>
</dbReference>
<dbReference type="Gene3D" id="3.30.70.1170">
    <property type="entry name" value="Sun protein, domain 3"/>
    <property type="match status" value="1"/>
</dbReference>
<dbReference type="PANTHER" id="PTHR22807:SF30">
    <property type="entry name" value="28S RRNA (CYTOSINE(4447)-C(5))-METHYLTRANSFERASE-RELATED"/>
    <property type="match status" value="1"/>
</dbReference>
<dbReference type="InterPro" id="IPR023267">
    <property type="entry name" value="RCMT"/>
</dbReference>
<dbReference type="InterPro" id="IPR018314">
    <property type="entry name" value="RsmB/NOL1/NOP2-like_CS"/>
</dbReference>
<dbReference type="GO" id="GO:0008168">
    <property type="term" value="F:methyltransferase activity"/>
    <property type="evidence" value="ECO:0007669"/>
    <property type="project" value="UniProtKB-KW"/>
</dbReference>
<keyword evidence="3 7" id="KW-0489">Methyltransferase</keyword>
<dbReference type="Gene3D" id="2.30.130.60">
    <property type="match status" value="1"/>
</dbReference>
<evidence type="ECO:0000256" key="6">
    <source>
        <dbReference type="ARBA" id="ARBA00022884"/>
    </source>
</evidence>
<dbReference type="EMBL" id="JAOQKJ010000006">
    <property type="protein sequence ID" value="MCU6744554.1"/>
    <property type="molecule type" value="Genomic_DNA"/>
</dbReference>
<sequence length="458" mass="51486">MLPEAFTDRMQEMLSAEEYQAFLKSYGEPKKQALRLNPLKGDSGRFLELCPFSLTRVPWEENGYYFDSEDRPGKHPFHEAGVYYIQEASAMAPVPFLAAKPGERILDLCAAPGGKSTQIAAAMQGEGILVCNEYNRKRAEILAENIERMGVANAIVVNHDSAQLSELFPGYFDRILVDAPCSGEGMFRKNEEAVTEWSPENVELCAERQDEILDQAAIMLHDGGRLVYSTCTFAPAEDEGSVQRFLDRHPEFSLLSVKVPEGMEPGRKEWAEGGSDELSKTIRLWPHKLMGEGHFLAVLQKEGYNEKEERPSRYGYATPAREKDYEAYLAFQKEHLRRNREGIPVLFGDQLYLLPKGAPALKGLRVLRAGLHLGTLKKNRFEPGHALALSLKKDEFEPVCNLTVGEGFAEKYLRGETFETKGAPSWNLITIEGYSLGFGKNANGIMKNHYPKGLRKNW</sequence>
<comment type="similarity">
    <text evidence="1 7">Belongs to the class I-like SAM-binding methyltransferase superfamily. RsmB/NOP family.</text>
</comment>
<accession>A0ABT2T2Q6</accession>
<dbReference type="RefSeq" id="WP_262574634.1">
    <property type="nucleotide sequence ID" value="NZ_JAOQKJ010000006.1"/>
</dbReference>
<evidence type="ECO:0000256" key="1">
    <source>
        <dbReference type="ARBA" id="ARBA00007494"/>
    </source>
</evidence>
<dbReference type="InterPro" id="IPR001678">
    <property type="entry name" value="MeTrfase_RsmB-F_NOP2_dom"/>
</dbReference>